<gene>
    <name evidence="1" type="ORF">HD556DRAFT_1310090</name>
</gene>
<reference evidence="1" key="1">
    <citation type="journal article" date="2020" name="New Phytol.">
        <title>Comparative genomics reveals dynamic genome evolution in host specialist ectomycorrhizal fungi.</title>
        <authorList>
            <person name="Lofgren L.A."/>
            <person name="Nguyen N.H."/>
            <person name="Vilgalys R."/>
            <person name="Ruytinx J."/>
            <person name="Liao H.L."/>
            <person name="Branco S."/>
            <person name="Kuo A."/>
            <person name="LaButti K."/>
            <person name="Lipzen A."/>
            <person name="Andreopoulos W."/>
            <person name="Pangilinan J."/>
            <person name="Riley R."/>
            <person name="Hundley H."/>
            <person name="Na H."/>
            <person name="Barry K."/>
            <person name="Grigoriev I.V."/>
            <person name="Stajich J.E."/>
            <person name="Kennedy P.G."/>
        </authorList>
    </citation>
    <scope>NUCLEOTIDE SEQUENCE</scope>
    <source>
        <strain evidence="1">S12</strain>
    </source>
</reference>
<dbReference type="InterPro" id="IPR040521">
    <property type="entry name" value="KDZ"/>
</dbReference>
<protein>
    <submittedName>
        <fullName evidence="1">Uncharacterized protein</fullName>
    </submittedName>
</protein>
<proteinExistence type="predicted"/>
<accession>A0A9P7AKB9</accession>
<evidence type="ECO:0000313" key="2">
    <source>
        <dbReference type="Proteomes" id="UP000719766"/>
    </source>
</evidence>
<evidence type="ECO:0000313" key="1">
    <source>
        <dbReference type="EMBL" id="KAG1791220.1"/>
    </source>
</evidence>
<dbReference type="Proteomes" id="UP000719766">
    <property type="component" value="Unassembled WGS sequence"/>
</dbReference>
<organism evidence="1 2">
    <name type="scientific">Suillus plorans</name>
    <dbReference type="NCBI Taxonomy" id="116603"/>
    <lineage>
        <taxon>Eukaryota</taxon>
        <taxon>Fungi</taxon>
        <taxon>Dikarya</taxon>
        <taxon>Basidiomycota</taxon>
        <taxon>Agaricomycotina</taxon>
        <taxon>Agaricomycetes</taxon>
        <taxon>Agaricomycetidae</taxon>
        <taxon>Boletales</taxon>
        <taxon>Suillineae</taxon>
        <taxon>Suillaceae</taxon>
        <taxon>Suillus</taxon>
    </lineage>
</organism>
<dbReference type="AlphaFoldDB" id="A0A9P7AKB9"/>
<dbReference type="EMBL" id="JABBWE010000044">
    <property type="protein sequence ID" value="KAG1791220.1"/>
    <property type="molecule type" value="Genomic_DNA"/>
</dbReference>
<keyword evidence="2" id="KW-1185">Reference proteome</keyword>
<dbReference type="Pfam" id="PF18758">
    <property type="entry name" value="KDZ"/>
    <property type="match status" value="1"/>
</dbReference>
<dbReference type="RefSeq" id="XP_041158105.1">
    <property type="nucleotide sequence ID" value="XM_041300368.1"/>
</dbReference>
<dbReference type="GeneID" id="64594132"/>
<comment type="caution">
    <text evidence="1">The sequence shown here is derived from an EMBL/GenBank/DDBJ whole genome shotgun (WGS) entry which is preliminary data.</text>
</comment>
<sequence>MINISYNIACQWHKKLWAYMEGMPSRFHIPCDSMTIRFFVPKFHLKAHIDEYGEAPERGRTLLCKIRNAIKWKKEHEEGLAELERTIQPMLVLQWRKKVEAWEEDNSQPNPFESRYASITQAAVHLQLAELEAHELQVGINVFLHTDISPSRLITAGIDLQDQQQRLKTDIANASLHSTDKQKTTLRHQSSEAGTTNMAQLKPEAFKLWLPSELQPTVGCDNRLAAHKWDLWHAQALDALNEVCSHLCLQSHMYIYKDRNALIEGMEVRKCASVDKYRSGWDISLPPLLDSQVRPMGDMERQVTGWTHMWTIVAQKMSEFRILFEWSGAKHAHVQTAGCAASVSRGLLSGPMERCADVSTVKMNLPLTHGLSCTVDTSPMYRH</sequence>
<name>A0A9P7AKB9_9AGAM</name>
<dbReference type="OrthoDB" id="3261436at2759"/>